<reference evidence="3" key="1">
    <citation type="submission" date="2018-02" db="EMBL/GenBank/DDBJ databases">
        <authorList>
            <person name="Cohen D.B."/>
            <person name="Kent A.D."/>
        </authorList>
    </citation>
    <scope>NUCLEOTIDE SEQUENCE</scope>
</reference>
<accession>A0A2N9H2D3</accession>
<dbReference type="InterPro" id="IPR013103">
    <property type="entry name" value="RVT_2"/>
</dbReference>
<dbReference type="SUPFAM" id="SSF56672">
    <property type="entry name" value="DNA/RNA polymerases"/>
    <property type="match status" value="1"/>
</dbReference>
<name>A0A2N9H2D3_FAGSY</name>
<dbReference type="Pfam" id="PF14223">
    <property type="entry name" value="Retrotran_gag_2"/>
    <property type="match status" value="1"/>
</dbReference>
<sequence>MLALNPEFITWHSQDQMILSALIFFLSKTILAYVVKCATSLDVWTTLEHMFIAQYRARSMSIHYQFTMLCKGDSSITDYFHRFTHLIGTLAAIYQPLPHHEPLSFLLAGLGSDYDSLVTSIQTQLNPIALEDIYGHLLSHEFRLSHNQPSVDLSVASANFVNKGSSIRGGRGGRNSNTTTSFCGRSGFNNQRGRRRAPSHPHGSNAPHPSVLGPYPGLLQPMHSQTRVNNNTPPTRSDSTSSLAPTSSLIQDLNPNPQTDPSPTPKITHIPSSSPDTLNSASPSPTKLNPNLSLSTHPMTTKSKNNIIQPKIPTDGTVRYPLPKALLAASTTEPDLQEPTCFTLASKSPHLHRAMNLEFDALLKYCTWNLVPPLPNQNTIYCKWVFRIKRHADGTVERYKARLVAKAIHQQPGVDYYETYSPVIKPTMVHIVLSIAISAGCTVGALQYISITHPDIAFAVYKLSQFMHKPTQPHWQSFDADWASNKDDRRSTGSFCIFLGKNLISWSCRKRATEARSSTEAEYKTLANTATELKWLQSLFHELGLVLSTPPILWCDNIGATYLSSNPVFHARTKHIEIDFHIVRDMVARNVRSQGEKGKFPHNPALISTVQQRRSITPGQHHRQHPLLLRPDLWPTLSTEEEAEMMFSWYRSP</sequence>
<dbReference type="InterPro" id="IPR043502">
    <property type="entry name" value="DNA/RNA_pol_sf"/>
</dbReference>
<dbReference type="EMBL" id="OIVN01002691">
    <property type="protein sequence ID" value="SPD05714.1"/>
    <property type="molecule type" value="Genomic_DNA"/>
</dbReference>
<evidence type="ECO:0000256" key="1">
    <source>
        <dbReference type="SAM" id="MobiDB-lite"/>
    </source>
</evidence>
<feature type="region of interest" description="Disordered" evidence="1">
    <location>
        <begin position="164"/>
        <end position="314"/>
    </location>
</feature>
<organism evidence="3">
    <name type="scientific">Fagus sylvatica</name>
    <name type="common">Beechnut</name>
    <dbReference type="NCBI Taxonomy" id="28930"/>
    <lineage>
        <taxon>Eukaryota</taxon>
        <taxon>Viridiplantae</taxon>
        <taxon>Streptophyta</taxon>
        <taxon>Embryophyta</taxon>
        <taxon>Tracheophyta</taxon>
        <taxon>Spermatophyta</taxon>
        <taxon>Magnoliopsida</taxon>
        <taxon>eudicotyledons</taxon>
        <taxon>Gunneridae</taxon>
        <taxon>Pentapetalae</taxon>
        <taxon>rosids</taxon>
        <taxon>fabids</taxon>
        <taxon>Fagales</taxon>
        <taxon>Fagaceae</taxon>
        <taxon>Fagus</taxon>
    </lineage>
</organism>
<gene>
    <name evidence="3" type="ORF">FSB_LOCUS33596</name>
</gene>
<feature type="domain" description="Reverse transcriptase Ty1/copia-type" evidence="2">
    <location>
        <begin position="366"/>
        <end position="446"/>
    </location>
</feature>
<protein>
    <recommendedName>
        <fullName evidence="2">Reverse transcriptase Ty1/copia-type domain-containing protein</fullName>
    </recommendedName>
</protein>
<proteinExistence type="predicted"/>
<dbReference type="AlphaFoldDB" id="A0A2N9H2D3"/>
<feature type="compositionally biased region" description="Polar residues" evidence="1">
    <location>
        <begin position="270"/>
        <end position="308"/>
    </location>
</feature>
<dbReference type="CDD" id="cd09272">
    <property type="entry name" value="RNase_HI_RT_Ty1"/>
    <property type="match status" value="1"/>
</dbReference>
<dbReference type="PANTHER" id="PTHR11439">
    <property type="entry name" value="GAG-POL-RELATED RETROTRANSPOSON"/>
    <property type="match status" value="1"/>
</dbReference>
<feature type="compositionally biased region" description="Polar residues" evidence="1">
    <location>
        <begin position="222"/>
        <end position="236"/>
    </location>
</feature>
<feature type="compositionally biased region" description="Low complexity" evidence="1">
    <location>
        <begin position="237"/>
        <end position="249"/>
    </location>
</feature>
<evidence type="ECO:0000259" key="2">
    <source>
        <dbReference type="Pfam" id="PF07727"/>
    </source>
</evidence>
<dbReference type="Pfam" id="PF07727">
    <property type="entry name" value="RVT_2"/>
    <property type="match status" value="1"/>
</dbReference>
<dbReference type="PANTHER" id="PTHR11439:SF455">
    <property type="entry name" value="RLK (RECEPTOR-LIKE PROTEIN KINASE) 8, PUTATIVE-RELATED"/>
    <property type="match status" value="1"/>
</dbReference>
<evidence type="ECO:0000313" key="3">
    <source>
        <dbReference type="EMBL" id="SPD05714.1"/>
    </source>
</evidence>